<dbReference type="InterPro" id="IPR039420">
    <property type="entry name" value="WalR-like"/>
</dbReference>
<dbReference type="PROSITE" id="PS00622">
    <property type="entry name" value="HTH_LUXR_1"/>
    <property type="match status" value="1"/>
</dbReference>
<dbReference type="InterPro" id="IPR036388">
    <property type="entry name" value="WH-like_DNA-bd_sf"/>
</dbReference>
<evidence type="ECO:0000256" key="1">
    <source>
        <dbReference type="ARBA" id="ARBA00023125"/>
    </source>
</evidence>
<evidence type="ECO:0000313" key="4">
    <source>
        <dbReference type="Proteomes" id="UP000782610"/>
    </source>
</evidence>
<dbReference type="Gene3D" id="1.10.10.10">
    <property type="entry name" value="Winged helix-like DNA-binding domain superfamily/Winged helix DNA-binding domain"/>
    <property type="match status" value="1"/>
</dbReference>
<dbReference type="InterPro" id="IPR011990">
    <property type="entry name" value="TPR-like_helical_dom_sf"/>
</dbReference>
<dbReference type="SMART" id="SM00421">
    <property type="entry name" value="HTH_LUXR"/>
    <property type="match status" value="1"/>
</dbReference>
<dbReference type="EMBL" id="JACRAF010000005">
    <property type="protein sequence ID" value="MBI4920467.1"/>
    <property type="molecule type" value="Genomic_DNA"/>
</dbReference>
<dbReference type="PRINTS" id="PR00038">
    <property type="entry name" value="HTHLUXR"/>
</dbReference>
<dbReference type="CDD" id="cd06170">
    <property type="entry name" value="LuxR_C_like"/>
    <property type="match status" value="1"/>
</dbReference>
<dbReference type="InterPro" id="IPR016032">
    <property type="entry name" value="Sig_transdc_resp-reg_C-effctor"/>
</dbReference>
<evidence type="ECO:0000259" key="2">
    <source>
        <dbReference type="PROSITE" id="PS50043"/>
    </source>
</evidence>
<keyword evidence="1" id="KW-0238">DNA-binding</keyword>
<dbReference type="InterPro" id="IPR000792">
    <property type="entry name" value="Tscrpt_reg_LuxR_C"/>
</dbReference>
<protein>
    <submittedName>
        <fullName evidence="3">Helix-turn-helix transcriptional regulator</fullName>
    </submittedName>
</protein>
<dbReference type="GO" id="GO:0006355">
    <property type="term" value="P:regulation of DNA-templated transcription"/>
    <property type="evidence" value="ECO:0007669"/>
    <property type="project" value="InterPro"/>
</dbReference>
<dbReference type="PROSITE" id="PS50043">
    <property type="entry name" value="HTH_LUXR_2"/>
    <property type="match status" value="1"/>
</dbReference>
<dbReference type="PANTHER" id="PTHR43214:SF43">
    <property type="entry name" value="TWO-COMPONENT RESPONSE REGULATOR"/>
    <property type="match status" value="1"/>
</dbReference>
<organism evidence="3 4">
    <name type="scientific">Devosia nanyangense</name>
    <dbReference type="NCBI Taxonomy" id="1228055"/>
    <lineage>
        <taxon>Bacteria</taxon>
        <taxon>Pseudomonadati</taxon>
        <taxon>Pseudomonadota</taxon>
        <taxon>Alphaproteobacteria</taxon>
        <taxon>Hyphomicrobiales</taxon>
        <taxon>Devosiaceae</taxon>
        <taxon>Devosia</taxon>
    </lineage>
</organism>
<gene>
    <name evidence="3" type="ORF">HY834_01860</name>
</gene>
<accession>A0A933NXJ0</accession>
<dbReference type="SUPFAM" id="SSF46894">
    <property type="entry name" value="C-terminal effector domain of the bipartite response regulators"/>
    <property type="match status" value="1"/>
</dbReference>
<dbReference type="PANTHER" id="PTHR43214">
    <property type="entry name" value="TWO-COMPONENT RESPONSE REGULATOR"/>
    <property type="match status" value="1"/>
</dbReference>
<comment type="caution">
    <text evidence="3">The sequence shown here is derived from an EMBL/GenBank/DDBJ whole genome shotgun (WGS) entry which is preliminary data.</text>
</comment>
<feature type="domain" description="HTH luxR-type" evidence="2">
    <location>
        <begin position="486"/>
        <end position="551"/>
    </location>
</feature>
<dbReference type="Pfam" id="PF00196">
    <property type="entry name" value="GerE"/>
    <property type="match status" value="1"/>
</dbReference>
<proteinExistence type="predicted"/>
<dbReference type="GO" id="GO:0003677">
    <property type="term" value="F:DNA binding"/>
    <property type="evidence" value="ECO:0007669"/>
    <property type="project" value="UniProtKB-KW"/>
</dbReference>
<dbReference type="SUPFAM" id="SSF48452">
    <property type="entry name" value="TPR-like"/>
    <property type="match status" value="1"/>
</dbReference>
<sequence>MDDPAGIGRGAPADLAAGRAAYAARAWGDARGALGAADRASPLGAEDLERLAWAAALTGHDRDMIAALERAHAARLAEGATRLAARDAFWAGMRHFSLGEPAQAGGWLARSQRLVAEGEECAEQGLLLLPAVQRHLARGELAEARETASRAASIGVRCRDADLVAFARCLEGRAAIRLMRIAEGLALLDETMIAASRDEVSPLVAGLVYCHVLASCQQAFAWEQCREWTSLLSHWCETQPQLGIFSGICLVHRAEVYEWNGAWDTAQVEVDAAVDRLAAGPDAEAKAAARYRQGELCRLRGDAAGAEAAYRAAEGLGLDPQPGLALLRLAAGNRAAALAQIRRVLTATSGQLRRARFLPAAVEVFVACDEAAEAQTAAEELAGIAAAFEAEALTAMARHATGSVRLLAGRPGDALEPLRESLALWLRLGAPYLAARIRVLVAASCAALGDADAAKAEYAAAAREFERIGAAPDLENAVRRQGAGPGARSSHGLTARELQVLALVATGETNKGIARTLGLSEKTVDRHVSNIFGKLDVSSRAAATATAIRLDLVPR</sequence>
<evidence type="ECO:0000313" key="3">
    <source>
        <dbReference type="EMBL" id="MBI4920467.1"/>
    </source>
</evidence>
<dbReference type="AlphaFoldDB" id="A0A933NXJ0"/>
<dbReference type="Proteomes" id="UP000782610">
    <property type="component" value="Unassembled WGS sequence"/>
</dbReference>
<name>A0A933NXJ0_9HYPH</name>
<reference evidence="3" key="1">
    <citation type="submission" date="2020-07" db="EMBL/GenBank/DDBJ databases">
        <title>Huge and variable diversity of episymbiotic CPR bacteria and DPANN archaea in groundwater ecosystems.</title>
        <authorList>
            <person name="He C.Y."/>
            <person name="Keren R."/>
            <person name="Whittaker M."/>
            <person name="Farag I.F."/>
            <person name="Doudna J."/>
            <person name="Cate J.H.D."/>
            <person name="Banfield J.F."/>
        </authorList>
    </citation>
    <scope>NUCLEOTIDE SEQUENCE</scope>
    <source>
        <strain evidence="3">NC_groundwater_1586_Pr3_B-0.1um_66_15</strain>
    </source>
</reference>